<dbReference type="RefSeq" id="WP_243550848.1">
    <property type="nucleotide sequence ID" value="NZ_CP094532.1"/>
</dbReference>
<keyword evidence="3 5" id="KW-1133">Transmembrane helix</keyword>
<comment type="subcellular location">
    <subcellularLocation>
        <location evidence="1">Membrane</location>
        <topology evidence="1">Multi-pass membrane protein</topology>
    </subcellularLocation>
</comment>
<dbReference type="InterPro" id="IPR001902">
    <property type="entry name" value="SLC26A/SulP_fam"/>
</dbReference>
<sequence length="521" mass="56976">MQKEIPRSFKYYKLMFVRHDFAAGLTVFLVALPLCLGIALASGAPLYAGLISGIIGGLVVTVISGSQLSVSGPAAGLTTLVAASILSLGDYRVFLLTVIIAGLFQLILGVLKLGVFASYFPSSVIKGMLAAIGIILISKQIPVALGYNGPNFWSSGFLELFSSTHIVQNFQDLNSHLTKGAVLISAISLGVYIFLKQEKNKKFRIIPTPLVIVLLGIAMNYLLTISNSELALSTKQLVNIPDNIFAHIQFPDFSKLFSTQQVWKDGLVIGMLATLETLLCIEAMDKLDKHNRITPVNRELVAQGTGNMLCGLLGAIPLTAVVVRGAANNDAGAKTKVASFTHGVLLLLSVILIPFVINMIPYASLSVILIMTGYSLTKPKIIRNIFKLGLNQFVPFAVTIGVVLATDLLFGVTVGLLFSIYYIIKNHFKEDYEITHEHKNGLDYYQLKLHGNVTFLNKVKIKISLENVPPYSILTIDGTDLHFIDFDVQEIISEFRSKAHDRHIELHLINIDVVETTADRH</sequence>
<name>A0ABY4BZJ4_9FLAO</name>
<feature type="transmembrane region" description="Helical" evidence="5">
    <location>
        <begin position="46"/>
        <end position="63"/>
    </location>
</feature>
<feature type="transmembrane region" description="Helical" evidence="5">
    <location>
        <begin position="94"/>
        <end position="115"/>
    </location>
</feature>
<feature type="transmembrane region" description="Helical" evidence="5">
    <location>
        <begin position="393"/>
        <end position="424"/>
    </location>
</feature>
<evidence type="ECO:0000313" key="7">
    <source>
        <dbReference type="EMBL" id="UOE41935.1"/>
    </source>
</evidence>
<dbReference type="Pfam" id="PF00916">
    <property type="entry name" value="Sulfate_transp"/>
    <property type="match status" value="1"/>
</dbReference>
<dbReference type="PANTHER" id="PTHR11814">
    <property type="entry name" value="SULFATE TRANSPORTER"/>
    <property type="match status" value="1"/>
</dbReference>
<keyword evidence="8" id="KW-1185">Reference proteome</keyword>
<evidence type="ECO:0000256" key="5">
    <source>
        <dbReference type="SAM" id="Phobius"/>
    </source>
</evidence>
<keyword evidence="2 5" id="KW-0812">Transmembrane</keyword>
<evidence type="ECO:0000259" key="6">
    <source>
        <dbReference type="Pfam" id="PF00916"/>
    </source>
</evidence>
<evidence type="ECO:0000256" key="3">
    <source>
        <dbReference type="ARBA" id="ARBA00022989"/>
    </source>
</evidence>
<reference evidence="7 8" key="1">
    <citation type="submission" date="2022-03" db="EMBL/GenBank/DDBJ databases">
        <title>Chryseobacterium sp. isolated from particulate matters in swine house.</title>
        <authorList>
            <person name="Won M."/>
            <person name="Kim S.-J."/>
            <person name="Kwon S.-W."/>
        </authorList>
    </citation>
    <scope>NUCLEOTIDE SEQUENCE [LARGE SCALE GENOMIC DNA]</scope>
    <source>
        <strain evidence="7 8">SC2-2</strain>
    </source>
</reference>
<evidence type="ECO:0000256" key="2">
    <source>
        <dbReference type="ARBA" id="ARBA00022692"/>
    </source>
</evidence>
<feature type="transmembrane region" description="Helical" evidence="5">
    <location>
        <begin position="127"/>
        <end position="147"/>
    </location>
</feature>
<feature type="transmembrane region" description="Helical" evidence="5">
    <location>
        <begin position="346"/>
        <end position="372"/>
    </location>
</feature>
<feature type="transmembrane region" description="Helical" evidence="5">
    <location>
        <begin position="177"/>
        <end position="195"/>
    </location>
</feature>
<evidence type="ECO:0000256" key="4">
    <source>
        <dbReference type="ARBA" id="ARBA00023136"/>
    </source>
</evidence>
<accession>A0ABY4BZJ4</accession>
<organism evidence="7 8">
    <name type="scientific">Chryseobacterium suipulveris</name>
    <dbReference type="NCBI Taxonomy" id="2929800"/>
    <lineage>
        <taxon>Bacteria</taxon>
        <taxon>Pseudomonadati</taxon>
        <taxon>Bacteroidota</taxon>
        <taxon>Flavobacteriia</taxon>
        <taxon>Flavobacteriales</taxon>
        <taxon>Weeksellaceae</taxon>
        <taxon>Chryseobacterium group</taxon>
        <taxon>Chryseobacterium</taxon>
    </lineage>
</organism>
<evidence type="ECO:0000313" key="8">
    <source>
        <dbReference type="Proteomes" id="UP000831460"/>
    </source>
</evidence>
<dbReference type="InterPro" id="IPR011547">
    <property type="entry name" value="SLC26A/SulP_dom"/>
</dbReference>
<keyword evidence="4 5" id="KW-0472">Membrane</keyword>
<gene>
    <name evidence="7" type="ORF">MTP09_04695</name>
</gene>
<feature type="transmembrane region" description="Helical" evidence="5">
    <location>
        <begin position="207"/>
        <end position="225"/>
    </location>
</feature>
<evidence type="ECO:0000256" key="1">
    <source>
        <dbReference type="ARBA" id="ARBA00004141"/>
    </source>
</evidence>
<dbReference type="Proteomes" id="UP000831460">
    <property type="component" value="Chromosome"/>
</dbReference>
<dbReference type="EMBL" id="CP094532">
    <property type="protein sequence ID" value="UOE41935.1"/>
    <property type="molecule type" value="Genomic_DNA"/>
</dbReference>
<protein>
    <submittedName>
        <fullName evidence="7">SulP family inorganic anion transporter</fullName>
    </submittedName>
</protein>
<feature type="transmembrane region" description="Helical" evidence="5">
    <location>
        <begin position="70"/>
        <end position="88"/>
    </location>
</feature>
<feature type="transmembrane region" description="Helical" evidence="5">
    <location>
        <begin position="21"/>
        <end position="40"/>
    </location>
</feature>
<proteinExistence type="predicted"/>
<feature type="domain" description="SLC26A/SulP transporter" evidence="6">
    <location>
        <begin position="18"/>
        <end position="394"/>
    </location>
</feature>
<feature type="transmembrane region" description="Helical" evidence="5">
    <location>
        <begin position="305"/>
        <end position="326"/>
    </location>
</feature>